<reference evidence="3" key="1">
    <citation type="submission" date="2025-08" db="UniProtKB">
        <authorList>
            <consortium name="RefSeq"/>
        </authorList>
    </citation>
    <scope>IDENTIFICATION</scope>
</reference>
<dbReference type="Proteomes" id="UP000079169">
    <property type="component" value="Unplaced"/>
</dbReference>
<feature type="compositionally biased region" description="Basic and acidic residues" evidence="1">
    <location>
        <begin position="640"/>
        <end position="653"/>
    </location>
</feature>
<feature type="compositionally biased region" description="Basic and acidic residues" evidence="1">
    <location>
        <begin position="352"/>
        <end position="365"/>
    </location>
</feature>
<feature type="compositionally biased region" description="Polar residues" evidence="1">
    <location>
        <begin position="218"/>
        <end position="233"/>
    </location>
</feature>
<feature type="compositionally biased region" description="Polar residues" evidence="1">
    <location>
        <begin position="187"/>
        <end position="201"/>
    </location>
</feature>
<feature type="compositionally biased region" description="Basic and acidic residues" evidence="1">
    <location>
        <begin position="234"/>
        <end position="243"/>
    </location>
</feature>
<feature type="compositionally biased region" description="Basic and acidic residues" evidence="1">
    <location>
        <begin position="401"/>
        <end position="416"/>
    </location>
</feature>
<feature type="compositionally biased region" description="Polar residues" evidence="1">
    <location>
        <begin position="1006"/>
        <end position="1016"/>
    </location>
</feature>
<feature type="compositionally biased region" description="Polar residues" evidence="1">
    <location>
        <begin position="38"/>
        <end position="50"/>
    </location>
</feature>
<feature type="region of interest" description="Disordered" evidence="1">
    <location>
        <begin position="482"/>
        <end position="701"/>
    </location>
</feature>
<accession>A0A3Q0IUG3</accession>
<dbReference type="KEGG" id="dci:103509929"/>
<feature type="compositionally biased region" description="Polar residues" evidence="1">
    <location>
        <begin position="515"/>
        <end position="533"/>
    </location>
</feature>
<keyword evidence="2" id="KW-1185">Reference proteome</keyword>
<organism evidence="2 3">
    <name type="scientific">Diaphorina citri</name>
    <name type="common">Asian citrus psyllid</name>
    <dbReference type="NCBI Taxonomy" id="121845"/>
    <lineage>
        <taxon>Eukaryota</taxon>
        <taxon>Metazoa</taxon>
        <taxon>Ecdysozoa</taxon>
        <taxon>Arthropoda</taxon>
        <taxon>Hexapoda</taxon>
        <taxon>Insecta</taxon>
        <taxon>Pterygota</taxon>
        <taxon>Neoptera</taxon>
        <taxon>Paraneoptera</taxon>
        <taxon>Hemiptera</taxon>
        <taxon>Sternorrhyncha</taxon>
        <taxon>Psylloidea</taxon>
        <taxon>Psyllidae</taxon>
        <taxon>Diaphorininae</taxon>
        <taxon>Diaphorina</taxon>
    </lineage>
</organism>
<feature type="compositionally biased region" description="Basic and acidic residues" evidence="1">
    <location>
        <begin position="689"/>
        <end position="701"/>
    </location>
</feature>
<evidence type="ECO:0000256" key="1">
    <source>
        <dbReference type="SAM" id="MobiDB-lite"/>
    </source>
</evidence>
<name>A0A3Q0IUG3_DIACI</name>
<feature type="compositionally biased region" description="Polar residues" evidence="1">
    <location>
        <begin position="489"/>
        <end position="504"/>
    </location>
</feature>
<feature type="region of interest" description="Disordered" evidence="1">
    <location>
        <begin position="913"/>
        <end position="935"/>
    </location>
</feature>
<sequence length="1052" mass="111465">MLRSSIKVRHGIEGGVKSRVYALEANAHPHDGAPPQPSLLSQQIASTVTSMDKKSPPRPRQPISTNTEDPAHLLMFDRTGAATPPPSRSLSPHHDPTGYLSPNDPTGYFTTHHDPSGFLSPDDPTGYLSPHHDPTGFLSTHDPSGYLSSHDPTGYLSPHRGTPGSELALSGSRPKSWSPDALEVSTLFETSAPPTSQSLERLTTRFPLQGRLSDTNEHQSTTPSGVKPSSTTKGDIKDLKPRSTSEGSVVKPSSNNISSDIKPSSPPRRRICACFRRNSDTREGGGTQDRYTPTPGGCAKDRTADVSGNKVPGGSSKSRTGEISGNKVLEGCTKDQTDPRGSSKVLGGCQKDQTDLRGSSKDPNRCSKVQSTEMSGRKVDKSTSGGPEINLGADRINTDPGGHKGDPGGSYETDRKIRGSCSCPTHDISSSTSPPCNESIATCSESIATCSESIATCSESIATCSESIATCSESLDSCVKTSRSDTNEHQSTTPSGVKPSSTTKGDIKDLKPRSTSEGSVVKPISTNISSDIKPSSPPRRRICACFRRNSDTREGGGTQDRYTPAPGGCAKDRTDPNSGSKVPVGCAKDRTADVSGSKVPGGCSKHRTGEISGNKVLEGCTKDQTDPRGSSKVPGGCQKDQTDLRGSSKDPNRCSKVQSAEMSGRKVDKSTSGGPEVNLGADRINTDPGGHKGDPGGSYETDRKIAATHCISSVILRKKFYASGSGVSSQSKDRFESLQSSEGTRQGNSTFYVTSRQGGSNGDLSGRAMCDTNSDNTRNSNIGGNSHEGNSRHSCGNFNEGENSHEGNTHIQSSPSNALCITRGCTSSPSIQHIASTVSLPSPPPPSRPLSQSLFNYSNSYPTPFSAHAHKLKHHHHLSRSFPSVIGSSSGTLGSLPPRSNCDNAPAHWSTRATNQNARPVHSCDVSTNHSAGGGASRFRVVSIATSSQSLNEGTRSSRVSPKRSLSVEEKRKHPNAKETGMVKNLKDEFEAKTESGLKHRRHHSSSSMTCTCEGNSHSRGNFNEGNSHEGHSRHSCGNFVETADLIILILY</sequence>
<dbReference type="RefSeq" id="XP_026679911.1">
    <property type="nucleotide sequence ID" value="XM_026824110.1"/>
</dbReference>
<feature type="compositionally biased region" description="Polar residues" evidence="1">
    <location>
        <begin position="771"/>
        <end position="801"/>
    </location>
</feature>
<protein>
    <submittedName>
        <fullName evidence="3">Uncharacterized protein LOC103509929</fullName>
    </submittedName>
</protein>
<feature type="compositionally biased region" description="Basic and acidic residues" evidence="1">
    <location>
        <begin position="985"/>
        <end position="998"/>
    </location>
</feature>
<gene>
    <name evidence="3" type="primary">LOC103509929</name>
</gene>
<evidence type="ECO:0000313" key="3">
    <source>
        <dbReference type="RefSeq" id="XP_026679911.1"/>
    </source>
</evidence>
<feature type="compositionally biased region" description="Polar residues" evidence="1">
    <location>
        <begin position="244"/>
        <end position="262"/>
    </location>
</feature>
<proteinExistence type="predicted"/>
<feature type="region of interest" description="Disordered" evidence="1">
    <location>
        <begin position="27"/>
        <end position="416"/>
    </location>
</feature>
<dbReference type="AlphaFoldDB" id="A0A3Q0IUG3"/>
<feature type="compositionally biased region" description="Basic and acidic residues" evidence="1">
    <location>
        <begin position="505"/>
        <end position="514"/>
    </location>
</feature>
<feature type="compositionally biased region" description="Polar residues" evidence="1">
    <location>
        <begin position="947"/>
        <end position="960"/>
    </location>
</feature>
<evidence type="ECO:0000313" key="2">
    <source>
        <dbReference type="Proteomes" id="UP000079169"/>
    </source>
</evidence>
<feature type="compositionally biased region" description="Polar residues" evidence="1">
    <location>
        <begin position="137"/>
        <end position="151"/>
    </location>
</feature>
<dbReference type="PaxDb" id="121845-A0A3Q0IUG3"/>
<feature type="compositionally biased region" description="Polar residues" evidence="1">
    <location>
        <begin position="737"/>
        <end position="758"/>
    </location>
</feature>
<dbReference type="GeneID" id="103509929"/>
<feature type="region of interest" description="Disordered" evidence="1">
    <location>
        <begin position="947"/>
        <end position="1016"/>
    </location>
</feature>
<feature type="region of interest" description="Disordered" evidence="1">
    <location>
        <begin position="723"/>
        <end position="815"/>
    </location>
</feature>